<accession>C4K9A1</accession>
<dbReference type="Pfam" id="PF10865">
    <property type="entry name" value="DUF2703"/>
    <property type="match status" value="1"/>
</dbReference>
<name>C4K9A1_THASP</name>
<sequence>MPIDMKTLKILWQRLVTPEGDTCERCGSAHDAIVQVMPTLRDVLRPLGIMPVLETREIALDAFKGMPSESNRIWIAGRSIEDWLDASVGKSTCCSVCGGAECRTLEIGSETFEAIPEQLILKAALLAAAASLGAGGDEGSGCCVQQPGCRPGA</sequence>
<dbReference type="AlphaFoldDB" id="C4K9A1"/>
<dbReference type="Proteomes" id="UP000002186">
    <property type="component" value="Chromosome"/>
</dbReference>
<protein>
    <recommendedName>
        <fullName evidence="3">Heavy metal sensor signal transduction histidine kinase</fullName>
    </recommendedName>
</protein>
<organism evidence="1 2">
    <name type="scientific">Thauera aminoaromatica</name>
    <dbReference type="NCBI Taxonomy" id="164330"/>
    <lineage>
        <taxon>Bacteria</taxon>
        <taxon>Pseudomonadati</taxon>
        <taxon>Pseudomonadota</taxon>
        <taxon>Betaproteobacteria</taxon>
        <taxon>Rhodocyclales</taxon>
        <taxon>Zoogloeaceae</taxon>
        <taxon>Thauera</taxon>
    </lineage>
</organism>
<keyword evidence="2" id="KW-1185">Reference proteome</keyword>
<dbReference type="InterPro" id="IPR021219">
    <property type="entry name" value="DUF2703"/>
</dbReference>
<reference evidence="2" key="1">
    <citation type="submission" date="2009-05" db="EMBL/GenBank/DDBJ databases">
        <title>Complete sequence of chromosome of Thauera sp. MZ1T.</title>
        <authorList>
            <consortium name="US DOE Joint Genome Institute"/>
            <person name="Lucas S."/>
            <person name="Copeland A."/>
            <person name="Lapidus A."/>
            <person name="Glavina del Rio T."/>
            <person name="Dalin E."/>
            <person name="Tice H."/>
            <person name="Bruce D."/>
            <person name="Goodwin L."/>
            <person name="Pitluck S."/>
            <person name="Sims D."/>
            <person name="Brettin T."/>
            <person name="Detter J.C."/>
            <person name="Han C."/>
            <person name="Larimer F."/>
            <person name="Land M."/>
            <person name="Hauser L."/>
            <person name="Kyrpides N."/>
            <person name="Mikhailova N."/>
            <person name="Sayler G.S."/>
        </authorList>
    </citation>
    <scope>NUCLEOTIDE SEQUENCE [LARGE SCALE GENOMIC DNA]</scope>
    <source>
        <strain evidence="2">MZ1T</strain>
    </source>
</reference>
<reference evidence="1 2" key="2">
    <citation type="journal article" date="2012" name="Stand. Genomic Sci.">
        <title>Complete genome sequence of Thauera aminoaromatica strain MZ1T.</title>
        <authorList>
            <person name="Jiang K."/>
            <person name="Sanseverino J."/>
            <person name="Chauhan A."/>
            <person name="Lucas S."/>
            <person name="Copeland A."/>
            <person name="Lapidus A."/>
            <person name="Del Rio T.G."/>
            <person name="Dalin E."/>
            <person name="Tice H."/>
            <person name="Bruce D."/>
            <person name="Goodwin L."/>
            <person name="Pitluck S."/>
            <person name="Sims D."/>
            <person name="Brettin T."/>
            <person name="Detter J.C."/>
            <person name="Han C."/>
            <person name="Chang Y.J."/>
            <person name="Larimer F."/>
            <person name="Land M."/>
            <person name="Hauser L."/>
            <person name="Kyrpides N.C."/>
            <person name="Mikhailova N."/>
            <person name="Moser S."/>
            <person name="Jegier P."/>
            <person name="Close D."/>
            <person name="Debruyn J.M."/>
            <person name="Wang Y."/>
            <person name="Layton A.C."/>
            <person name="Allen M.S."/>
            <person name="Sayler G.S."/>
        </authorList>
    </citation>
    <scope>NUCLEOTIDE SEQUENCE [LARGE SCALE GENOMIC DNA]</scope>
    <source>
        <strain evidence="1 2">MZ1T</strain>
    </source>
</reference>
<evidence type="ECO:0000313" key="1">
    <source>
        <dbReference type="EMBL" id="ACR02612.1"/>
    </source>
</evidence>
<dbReference type="EMBL" id="CP001281">
    <property type="protein sequence ID" value="ACR02612.1"/>
    <property type="molecule type" value="Genomic_DNA"/>
</dbReference>
<evidence type="ECO:0008006" key="3">
    <source>
        <dbReference type="Google" id="ProtNLM"/>
    </source>
</evidence>
<dbReference type="OrthoDB" id="9809963at2"/>
<evidence type="ECO:0000313" key="2">
    <source>
        <dbReference type="Proteomes" id="UP000002186"/>
    </source>
</evidence>
<proteinExistence type="predicted"/>
<dbReference type="KEGG" id="tmz:Tmz1t_4029"/>
<dbReference type="eggNOG" id="COG4273">
    <property type="taxonomic scope" value="Bacteria"/>
</dbReference>
<dbReference type="HOGENOM" id="CLU_155898_0_0_4"/>
<gene>
    <name evidence="1" type="ordered locus">Tmz1t_4029</name>
</gene>